<evidence type="ECO:0000313" key="2">
    <source>
        <dbReference type="Proteomes" id="UP000253141"/>
    </source>
</evidence>
<dbReference type="Proteomes" id="UP000253141">
    <property type="component" value="Unassembled WGS sequence"/>
</dbReference>
<reference evidence="1 2" key="1">
    <citation type="submission" date="2018-07" db="EMBL/GenBank/DDBJ databases">
        <title>Genome analysis of Runella aurantiaca.</title>
        <authorList>
            <person name="Yang X."/>
        </authorList>
    </citation>
    <scope>NUCLEOTIDE SEQUENCE [LARGE SCALE GENOMIC DNA]</scope>
    <source>
        <strain evidence="1 2">YX9</strain>
    </source>
</reference>
<evidence type="ECO:0008006" key="3">
    <source>
        <dbReference type="Google" id="ProtNLM"/>
    </source>
</evidence>
<proteinExistence type="predicted"/>
<organism evidence="1 2">
    <name type="scientific">Runella aurantiaca</name>
    <dbReference type="NCBI Taxonomy" id="2282308"/>
    <lineage>
        <taxon>Bacteria</taxon>
        <taxon>Pseudomonadati</taxon>
        <taxon>Bacteroidota</taxon>
        <taxon>Cytophagia</taxon>
        <taxon>Cytophagales</taxon>
        <taxon>Spirosomataceae</taxon>
        <taxon>Runella</taxon>
    </lineage>
</organism>
<accession>A0A369I0Z8</accession>
<dbReference type="AlphaFoldDB" id="A0A369I0Z8"/>
<comment type="caution">
    <text evidence="1">The sequence shown here is derived from an EMBL/GenBank/DDBJ whole genome shotgun (WGS) entry which is preliminary data.</text>
</comment>
<evidence type="ECO:0000313" key="1">
    <source>
        <dbReference type="EMBL" id="RDB02560.1"/>
    </source>
</evidence>
<protein>
    <recommendedName>
        <fullName evidence="3">DUF1080 domain-containing protein</fullName>
    </recommendedName>
</protein>
<sequence length="225" mass="25791">MVNNIMKKIQNWFCLLIFFLFFGTSVIAQKEVVFNLADLHRDGKLRIQNRGVTTENANNKSYIKISGGVYSGVVWLPIQDFKNGKIEIIARGKDIAQNSFYGIAFHAQNDSTFDDVYCRPFNFKAADSVRKIHAIQYVAYPKYDWPLLRKEFNGIYEKGIENPPNAEDWVTLSLLINDEEVRAFINHALKPALVVKKLNTNKSGYIGLTGFNCDVEQIRVFPEEK</sequence>
<dbReference type="EMBL" id="QPIW01000040">
    <property type="protein sequence ID" value="RDB02560.1"/>
    <property type="molecule type" value="Genomic_DNA"/>
</dbReference>
<gene>
    <name evidence="1" type="ORF">DVG78_27975</name>
</gene>
<keyword evidence="2" id="KW-1185">Reference proteome</keyword>
<name>A0A369I0Z8_9BACT</name>